<comment type="caution">
    <text evidence="1">The sequence shown here is derived from an EMBL/GenBank/DDBJ whole genome shotgun (WGS) entry which is preliminary data.</text>
</comment>
<dbReference type="AlphaFoldDB" id="A0A261G4T8"/>
<accession>A0A261G4T8</accession>
<dbReference type="Proteomes" id="UP000216074">
    <property type="component" value="Unassembled WGS sequence"/>
</dbReference>
<reference evidence="1 2" key="1">
    <citation type="journal article" date="2017" name="BMC Genomics">
        <title>Comparative genomic and phylogenomic analyses of the Bifidobacteriaceae family.</title>
        <authorList>
            <person name="Lugli G.A."/>
            <person name="Milani C."/>
            <person name="Turroni F."/>
            <person name="Duranti S."/>
            <person name="Mancabelli L."/>
            <person name="Mangifesta M."/>
            <person name="Ferrario C."/>
            <person name="Modesto M."/>
            <person name="Mattarelli P."/>
            <person name="Jiri K."/>
            <person name="van Sinderen D."/>
            <person name="Ventura M."/>
        </authorList>
    </citation>
    <scope>NUCLEOTIDE SEQUENCE [LARGE SCALE GENOMIC DNA]</scope>
    <source>
        <strain evidence="1 2">DSM 100202</strain>
    </source>
</reference>
<organism evidence="1 2">
    <name type="scientific">Bifidobacterium hapali</name>
    <dbReference type="NCBI Taxonomy" id="1630172"/>
    <lineage>
        <taxon>Bacteria</taxon>
        <taxon>Bacillati</taxon>
        <taxon>Actinomycetota</taxon>
        <taxon>Actinomycetes</taxon>
        <taxon>Bifidobacteriales</taxon>
        <taxon>Bifidobacteriaceae</taxon>
        <taxon>Bifidobacterium</taxon>
    </lineage>
</organism>
<protein>
    <submittedName>
        <fullName evidence="1">Uncharacterized protein</fullName>
    </submittedName>
</protein>
<gene>
    <name evidence="1" type="ORF">BHAP_0323</name>
</gene>
<dbReference type="RefSeq" id="WP_275542091.1">
    <property type="nucleotide sequence ID" value="NZ_MWWY01000005.1"/>
</dbReference>
<keyword evidence="2" id="KW-1185">Reference proteome</keyword>
<proteinExistence type="predicted"/>
<evidence type="ECO:0000313" key="2">
    <source>
        <dbReference type="Proteomes" id="UP000216074"/>
    </source>
</evidence>
<evidence type="ECO:0000313" key="1">
    <source>
        <dbReference type="EMBL" id="OZG66461.1"/>
    </source>
</evidence>
<dbReference type="EMBL" id="MWWY01000005">
    <property type="protein sequence ID" value="OZG66461.1"/>
    <property type="molecule type" value="Genomic_DNA"/>
</dbReference>
<sequence length="43" mass="4647">MSFKDSMLRGLAMYGMSSMAQSSFSNTKVLSDLVNLANGKTAR</sequence>
<name>A0A261G4T8_9BIFI</name>